<evidence type="ECO:0000256" key="5">
    <source>
        <dbReference type="ARBA" id="ARBA00022723"/>
    </source>
</evidence>
<dbReference type="InterPro" id="IPR016454">
    <property type="entry name" value="Cysteine_dSase"/>
</dbReference>
<keyword evidence="8" id="KW-0411">Iron-sulfur</keyword>
<keyword evidence="4 12" id="KW-0808">Transferase</keyword>
<dbReference type="Pfam" id="PF00266">
    <property type="entry name" value="Aminotran_5"/>
    <property type="match status" value="1"/>
</dbReference>
<evidence type="ECO:0000313" key="12">
    <source>
        <dbReference type="EMBL" id="MTF39172.1"/>
    </source>
</evidence>
<keyword evidence="7" id="KW-0408">Iron</keyword>
<dbReference type="RefSeq" id="WP_155083888.1">
    <property type="nucleotide sequence ID" value="NZ_WMIA01000010.1"/>
</dbReference>
<protein>
    <recommendedName>
        <fullName evidence="3">cysteine desulfurase</fullName>
        <ecNumber evidence="3">2.8.1.7</ecNumber>
    </recommendedName>
</protein>
<sequence length="380" mass="41817">MQIYLDSCATTAPHPEVVKLVQEIMKDNWGNPSSLHFWGERSAMVLEKARFSVASLLNADSGDNIIFTSGGTEADNLAIFGTVYNYSQPQHIIISSVEHSAIASPVTMLEKQGWQVTRLPVNREGRVNPDDLRKSLRDNTVLVSIIYGQSEVGTIQPITELADITKTHSKALFHTDAVQIMGRYEVDVSALKIDLLSLSGHKFYGMQGAGALYTREGIELQPLIGGGGQELGLRSGTQALCAIAALGLASQLAQKDLESESLRLRELRDYFIDLVEQECPYLQLTGDRYYRLPHHASFIINHPHREITGRKMVRDLNLAGIGISAGSACSSGKSLPSPTLLAMGYSETEALRGIRISCDRTTTKEDLEWVVMVINQLMSR</sequence>
<gene>
    <name evidence="12" type="ORF">GGC33_09550</name>
</gene>
<comment type="caution">
    <text evidence="12">The sequence shown here is derived from an EMBL/GenBank/DDBJ whole genome shotgun (WGS) entry which is preliminary data.</text>
</comment>
<dbReference type="EMBL" id="WMIA01000010">
    <property type="protein sequence ID" value="MTF39172.1"/>
    <property type="molecule type" value="Genomic_DNA"/>
</dbReference>
<dbReference type="PANTHER" id="PTHR11601">
    <property type="entry name" value="CYSTEINE DESULFURYLASE FAMILY MEMBER"/>
    <property type="match status" value="1"/>
</dbReference>
<evidence type="ECO:0000256" key="6">
    <source>
        <dbReference type="ARBA" id="ARBA00022898"/>
    </source>
</evidence>
<comment type="cofactor">
    <cofactor evidence="1 10">
        <name>pyridoxal 5'-phosphate</name>
        <dbReference type="ChEBI" id="CHEBI:597326"/>
    </cofactor>
</comment>
<dbReference type="InterPro" id="IPR000192">
    <property type="entry name" value="Aminotrans_V_dom"/>
</dbReference>
<dbReference type="InterPro" id="IPR015424">
    <property type="entry name" value="PyrdxlP-dep_Trfase"/>
</dbReference>
<keyword evidence="5" id="KW-0479">Metal-binding</keyword>
<keyword evidence="6" id="KW-0663">Pyridoxal phosphate</keyword>
<dbReference type="Gene3D" id="3.40.640.10">
    <property type="entry name" value="Type I PLP-dependent aspartate aminotransferase-like (Major domain)"/>
    <property type="match status" value="1"/>
</dbReference>
<accession>A0A844GVU4</accession>
<evidence type="ECO:0000256" key="2">
    <source>
        <dbReference type="ARBA" id="ARBA00006490"/>
    </source>
</evidence>
<proteinExistence type="inferred from homology"/>
<dbReference type="GO" id="GO:0031071">
    <property type="term" value="F:cysteine desulfurase activity"/>
    <property type="evidence" value="ECO:0007669"/>
    <property type="project" value="UniProtKB-EC"/>
</dbReference>
<dbReference type="Gene3D" id="3.90.1150.10">
    <property type="entry name" value="Aspartate Aminotransferase, domain 1"/>
    <property type="match status" value="1"/>
</dbReference>
<dbReference type="AlphaFoldDB" id="A0A844GVU4"/>
<dbReference type="GO" id="GO:0046872">
    <property type="term" value="F:metal ion binding"/>
    <property type="evidence" value="ECO:0007669"/>
    <property type="project" value="UniProtKB-KW"/>
</dbReference>
<comment type="catalytic activity">
    <reaction evidence="9">
        <text>(sulfur carrier)-H + L-cysteine = (sulfur carrier)-SH + L-alanine</text>
        <dbReference type="Rhea" id="RHEA:43892"/>
        <dbReference type="Rhea" id="RHEA-COMP:14737"/>
        <dbReference type="Rhea" id="RHEA-COMP:14739"/>
        <dbReference type="ChEBI" id="CHEBI:29917"/>
        <dbReference type="ChEBI" id="CHEBI:35235"/>
        <dbReference type="ChEBI" id="CHEBI:57972"/>
        <dbReference type="ChEBI" id="CHEBI:64428"/>
        <dbReference type="EC" id="2.8.1.7"/>
    </reaction>
</comment>
<dbReference type="EC" id="2.8.1.7" evidence="3"/>
<dbReference type="InterPro" id="IPR015421">
    <property type="entry name" value="PyrdxlP-dep_Trfase_major"/>
</dbReference>
<dbReference type="SUPFAM" id="SSF53383">
    <property type="entry name" value="PLP-dependent transferases"/>
    <property type="match status" value="1"/>
</dbReference>
<evidence type="ECO:0000256" key="8">
    <source>
        <dbReference type="ARBA" id="ARBA00023014"/>
    </source>
</evidence>
<evidence type="ECO:0000256" key="4">
    <source>
        <dbReference type="ARBA" id="ARBA00022679"/>
    </source>
</evidence>
<dbReference type="GO" id="GO:0051536">
    <property type="term" value="F:iron-sulfur cluster binding"/>
    <property type="evidence" value="ECO:0007669"/>
    <property type="project" value="UniProtKB-KW"/>
</dbReference>
<dbReference type="PIRSF" id="PIRSF005572">
    <property type="entry name" value="NifS"/>
    <property type="match status" value="1"/>
</dbReference>
<evidence type="ECO:0000256" key="10">
    <source>
        <dbReference type="RuleBase" id="RU004504"/>
    </source>
</evidence>
<dbReference type="PANTHER" id="PTHR11601:SF34">
    <property type="entry name" value="CYSTEINE DESULFURASE"/>
    <property type="match status" value="1"/>
</dbReference>
<dbReference type="InterPro" id="IPR020578">
    <property type="entry name" value="Aminotrans_V_PyrdxlP_BS"/>
</dbReference>
<feature type="domain" description="Aminotransferase class V" evidence="11">
    <location>
        <begin position="3"/>
        <end position="368"/>
    </location>
</feature>
<evidence type="ECO:0000313" key="13">
    <source>
        <dbReference type="Proteomes" id="UP000437131"/>
    </source>
</evidence>
<evidence type="ECO:0000256" key="3">
    <source>
        <dbReference type="ARBA" id="ARBA00012239"/>
    </source>
</evidence>
<evidence type="ECO:0000256" key="1">
    <source>
        <dbReference type="ARBA" id="ARBA00001933"/>
    </source>
</evidence>
<evidence type="ECO:0000256" key="7">
    <source>
        <dbReference type="ARBA" id="ARBA00023004"/>
    </source>
</evidence>
<keyword evidence="12" id="KW-0032">Aminotransferase</keyword>
<reference evidence="12 13" key="1">
    <citation type="submission" date="2019-11" db="EMBL/GenBank/DDBJ databases">
        <title>Isolation of a new High Light Tolerant Cyanobacteria.</title>
        <authorList>
            <person name="Dobson Z."/>
            <person name="Vaughn N."/>
            <person name="Vaughn M."/>
            <person name="Fromme P."/>
            <person name="Mazor Y."/>
        </authorList>
    </citation>
    <scope>NUCLEOTIDE SEQUENCE [LARGE SCALE GENOMIC DNA]</scope>
    <source>
        <strain evidence="12 13">0216</strain>
    </source>
</reference>
<evidence type="ECO:0000256" key="9">
    <source>
        <dbReference type="ARBA" id="ARBA00050776"/>
    </source>
</evidence>
<dbReference type="PROSITE" id="PS00595">
    <property type="entry name" value="AA_TRANSFER_CLASS_5"/>
    <property type="match status" value="1"/>
</dbReference>
<dbReference type="Proteomes" id="UP000437131">
    <property type="component" value="Unassembled WGS sequence"/>
</dbReference>
<comment type="similarity">
    <text evidence="2">Belongs to the class-V pyridoxal-phosphate-dependent aminotransferase family. NifS/IscS subfamily.</text>
</comment>
<dbReference type="GO" id="GO:0008483">
    <property type="term" value="F:transaminase activity"/>
    <property type="evidence" value="ECO:0007669"/>
    <property type="project" value="UniProtKB-KW"/>
</dbReference>
<organism evidence="12 13">
    <name type="scientific">Cyanobacterium aponinum 0216</name>
    <dbReference type="NCBI Taxonomy" id="2676140"/>
    <lineage>
        <taxon>Bacteria</taxon>
        <taxon>Bacillati</taxon>
        <taxon>Cyanobacteriota</taxon>
        <taxon>Cyanophyceae</taxon>
        <taxon>Oscillatoriophycideae</taxon>
        <taxon>Chroococcales</taxon>
        <taxon>Geminocystaceae</taxon>
        <taxon>Cyanobacterium</taxon>
    </lineage>
</organism>
<evidence type="ECO:0000259" key="11">
    <source>
        <dbReference type="Pfam" id="PF00266"/>
    </source>
</evidence>
<dbReference type="InterPro" id="IPR015422">
    <property type="entry name" value="PyrdxlP-dep_Trfase_small"/>
</dbReference>
<dbReference type="Gene3D" id="1.10.260.50">
    <property type="match status" value="1"/>
</dbReference>
<name>A0A844GVU4_9CHRO</name>